<evidence type="ECO:0000313" key="1">
    <source>
        <dbReference type="EMBL" id="JAH80625.1"/>
    </source>
</evidence>
<reference evidence="1" key="2">
    <citation type="journal article" date="2015" name="Fish Shellfish Immunol.">
        <title>Early steps in the European eel (Anguilla anguilla)-Vibrio vulnificus interaction in the gills: Role of the RtxA13 toxin.</title>
        <authorList>
            <person name="Callol A."/>
            <person name="Pajuelo D."/>
            <person name="Ebbesson L."/>
            <person name="Teles M."/>
            <person name="MacKenzie S."/>
            <person name="Amaro C."/>
        </authorList>
    </citation>
    <scope>NUCLEOTIDE SEQUENCE</scope>
</reference>
<name>A0A0E9VTG5_ANGAN</name>
<sequence>MSDIGNHLCRLFFRISSHFLLVPYSGMQHAQAVFFLH</sequence>
<protein>
    <submittedName>
        <fullName evidence="1">Uncharacterized protein</fullName>
    </submittedName>
</protein>
<organism evidence="1">
    <name type="scientific">Anguilla anguilla</name>
    <name type="common">European freshwater eel</name>
    <name type="synonym">Muraena anguilla</name>
    <dbReference type="NCBI Taxonomy" id="7936"/>
    <lineage>
        <taxon>Eukaryota</taxon>
        <taxon>Metazoa</taxon>
        <taxon>Chordata</taxon>
        <taxon>Craniata</taxon>
        <taxon>Vertebrata</taxon>
        <taxon>Euteleostomi</taxon>
        <taxon>Actinopterygii</taxon>
        <taxon>Neopterygii</taxon>
        <taxon>Teleostei</taxon>
        <taxon>Anguilliformes</taxon>
        <taxon>Anguillidae</taxon>
        <taxon>Anguilla</taxon>
    </lineage>
</organism>
<reference evidence="1" key="1">
    <citation type="submission" date="2014-11" db="EMBL/GenBank/DDBJ databases">
        <authorList>
            <person name="Amaro Gonzalez C."/>
        </authorList>
    </citation>
    <scope>NUCLEOTIDE SEQUENCE</scope>
</reference>
<accession>A0A0E9VTG5</accession>
<dbReference type="EMBL" id="GBXM01027952">
    <property type="protein sequence ID" value="JAH80625.1"/>
    <property type="molecule type" value="Transcribed_RNA"/>
</dbReference>
<proteinExistence type="predicted"/>
<dbReference type="AlphaFoldDB" id="A0A0E9VTG5"/>